<dbReference type="Proteomes" id="UP001231189">
    <property type="component" value="Unassembled WGS sequence"/>
</dbReference>
<evidence type="ECO:0000313" key="2">
    <source>
        <dbReference type="EMBL" id="KAK1608661.1"/>
    </source>
</evidence>
<evidence type="ECO:0000256" key="1">
    <source>
        <dbReference type="SAM" id="Coils"/>
    </source>
</evidence>
<accession>A0AAD8VKH3</accession>
<reference evidence="2" key="1">
    <citation type="submission" date="2023-07" db="EMBL/GenBank/DDBJ databases">
        <title>A chromosome-level genome assembly of Lolium multiflorum.</title>
        <authorList>
            <person name="Chen Y."/>
            <person name="Copetti D."/>
            <person name="Kolliker R."/>
            <person name="Studer B."/>
        </authorList>
    </citation>
    <scope>NUCLEOTIDE SEQUENCE</scope>
    <source>
        <strain evidence="2">02402/16</strain>
        <tissue evidence="2">Leaf</tissue>
    </source>
</reference>
<organism evidence="2 3">
    <name type="scientific">Lolium multiflorum</name>
    <name type="common">Italian ryegrass</name>
    <name type="synonym">Lolium perenne subsp. multiflorum</name>
    <dbReference type="NCBI Taxonomy" id="4521"/>
    <lineage>
        <taxon>Eukaryota</taxon>
        <taxon>Viridiplantae</taxon>
        <taxon>Streptophyta</taxon>
        <taxon>Embryophyta</taxon>
        <taxon>Tracheophyta</taxon>
        <taxon>Spermatophyta</taxon>
        <taxon>Magnoliopsida</taxon>
        <taxon>Liliopsida</taxon>
        <taxon>Poales</taxon>
        <taxon>Poaceae</taxon>
        <taxon>BOP clade</taxon>
        <taxon>Pooideae</taxon>
        <taxon>Poodae</taxon>
        <taxon>Poeae</taxon>
        <taxon>Poeae Chloroplast Group 2 (Poeae type)</taxon>
        <taxon>Loliodinae</taxon>
        <taxon>Loliinae</taxon>
        <taxon>Lolium</taxon>
    </lineage>
</organism>
<dbReference type="PANTHER" id="PTHR38353">
    <property type="entry name" value="TROPOMYOSIN"/>
    <property type="match status" value="1"/>
</dbReference>
<feature type="coiled-coil region" evidence="1">
    <location>
        <begin position="250"/>
        <end position="310"/>
    </location>
</feature>
<keyword evidence="3" id="KW-1185">Reference proteome</keyword>
<dbReference type="EMBL" id="JAUUTY010000007">
    <property type="protein sequence ID" value="KAK1608661.1"/>
    <property type="molecule type" value="Genomic_DNA"/>
</dbReference>
<feature type="coiled-coil region" evidence="1">
    <location>
        <begin position="141"/>
        <end position="168"/>
    </location>
</feature>
<sequence length="355" mass="39570">MFRVLFFDIESLKLSAVAPSISALAAVKPSSLPLLVSPTPPIRKLLEHSPSPSPPSTFHFDPPPPLPPAAMEEYLANMKTLRCYMNDLEEEAAKRSADEQRQRTAIDAHDSDTALVRAQAKQVSDEAEHLAKAREQVCVEMAEKQGRIAALEMECATLKQTLELLHQEITSTNTKLSEKRLFYTKTAETLTAKLQEHQDWLGSNKNKMVAVEPFVEAPPNTQNFVEGKGYGMLNSTGSIDKESDVGSKQLELAQLKIDDIKEKRSRLLLEISEHKQILEQDRNITRSFPAAVQQMDMKSLEEEYKALQCDKAGEVEYLQSLEERINGMKGVSDPIKCCCGLEYTVELGGETMCAS</sequence>
<dbReference type="AlphaFoldDB" id="A0AAD8VKH3"/>
<keyword evidence="1" id="KW-0175">Coiled coil</keyword>
<protein>
    <submittedName>
        <fullName evidence="2">Uncharacterized protein</fullName>
    </submittedName>
</protein>
<evidence type="ECO:0000313" key="3">
    <source>
        <dbReference type="Proteomes" id="UP001231189"/>
    </source>
</evidence>
<name>A0AAD8VKH3_LOLMU</name>
<proteinExistence type="predicted"/>
<dbReference type="PANTHER" id="PTHR38353:SF2">
    <property type="entry name" value="TROPOMYOSIN"/>
    <property type="match status" value="1"/>
</dbReference>
<comment type="caution">
    <text evidence="2">The sequence shown here is derived from an EMBL/GenBank/DDBJ whole genome shotgun (WGS) entry which is preliminary data.</text>
</comment>
<gene>
    <name evidence="2" type="ORF">QYE76_032334</name>
</gene>